<keyword evidence="2" id="KW-1185">Reference proteome</keyword>
<dbReference type="AlphaFoldDB" id="A0A232EMR0"/>
<comment type="caution">
    <text evidence="1">The sequence shown here is derived from an EMBL/GenBank/DDBJ whole genome shotgun (WGS) entry which is preliminary data.</text>
</comment>
<proteinExistence type="predicted"/>
<organism evidence="1 2">
    <name type="scientific">Trichomalopsis sarcophagae</name>
    <dbReference type="NCBI Taxonomy" id="543379"/>
    <lineage>
        <taxon>Eukaryota</taxon>
        <taxon>Metazoa</taxon>
        <taxon>Ecdysozoa</taxon>
        <taxon>Arthropoda</taxon>
        <taxon>Hexapoda</taxon>
        <taxon>Insecta</taxon>
        <taxon>Pterygota</taxon>
        <taxon>Neoptera</taxon>
        <taxon>Endopterygota</taxon>
        <taxon>Hymenoptera</taxon>
        <taxon>Apocrita</taxon>
        <taxon>Proctotrupomorpha</taxon>
        <taxon>Chalcidoidea</taxon>
        <taxon>Pteromalidae</taxon>
        <taxon>Pteromalinae</taxon>
        <taxon>Trichomalopsis</taxon>
    </lineage>
</organism>
<sequence>MIPVPLIILLPSSQSLDKALFQLQDCDASDTNVNNIFSYTLVHAVDCDANECSIARTPRHTGKYITNHIVHIYKQKTSNILIITVKVPIEDCLRVVRSARNTKQNDQITLKYPETPISITTGRVLHFPNSANQLQDRACMVQLTAIISQSSLSSDTNAT</sequence>
<reference evidence="1 2" key="1">
    <citation type="journal article" date="2017" name="Curr. Biol.">
        <title>The Evolution of Venom by Co-option of Single-Copy Genes.</title>
        <authorList>
            <person name="Martinson E.O."/>
            <person name="Mrinalini"/>
            <person name="Kelkar Y.D."/>
            <person name="Chang C.H."/>
            <person name="Werren J.H."/>
        </authorList>
    </citation>
    <scope>NUCLEOTIDE SEQUENCE [LARGE SCALE GENOMIC DNA]</scope>
    <source>
        <strain evidence="1 2">Alberta</strain>
        <tissue evidence="1">Whole body</tissue>
    </source>
</reference>
<name>A0A232EMR0_9HYME</name>
<dbReference type="Proteomes" id="UP000215335">
    <property type="component" value="Unassembled WGS sequence"/>
</dbReference>
<evidence type="ECO:0000313" key="2">
    <source>
        <dbReference type="Proteomes" id="UP000215335"/>
    </source>
</evidence>
<protein>
    <submittedName>
        <fullName evidence="1">Uncharacterized protein</fullName>
    </submittedName>
</protein>
<gene>
    <name evidence="1" type="ORF">TSAR_004414</name>
</gene>
<evidence type="ECO:0000313" key="1">
    <source>
        <dbReference type="EMBL" id="OXU19617.1"/>
    </source>
</evidence>
<accession>A0A232EMR0</accession>
<dbReference type="EMBL" id="NNAY01003328">
    <property type="protein sequence ID" value="OXU19617.1"/>
    <property type="molecule type" value="Genomic_DNA"/>
</dbReference>